<evidence type="ECO:0000313" key="1">
    <source>
        <dbReference type="EMBL" id="GAH50264.1"/>
    </source>
</evidence>
<reference evidence="1" key="1">
    <citation type="journal article" date="2014" name="Front. Microbiol.">
        <title>High frequency of phylogenetically diverse reductive dehalogenase-homologous genes in deep subseafloor sedimentary metagenomes.</title>
        <authorList>
            <person name="Kawai M."/>
            <person name="Futagami T."/>
            <person name="Toyoda A."/>
            <person name="Takaki Y."/>
            <person name="Nishi S."/>
            <person name="Hori S."/>
            <person name="Arai W."/>
            <person name="Tsubouchi T."/>
            <person name="Morono Y."/>
            <person name="Uchiyama I."/>
            <person name="Ito T."/>
            <person name="Fujiyama A."/>
            <person name="Inagaki F."/>
            <person name="Takami H."/>
        </authorList>
    </citation>
    <scope>NUCLEOTIDE SEQUENCE</scope>
    <source>
        <strain evidence="1">Expedition CK06-06</strain>
    </source>
</reference>
<feature type="non-terminal residue" evidence="1">
    <location>
        <position position="1"/>
    </location>
</feature>
<name>X1H8T4_9ZZZZ</name>
<gene>
    <name evidence="1" type="ORF">S03H2_39636</name>
</gene>
<organism evidence="1">
    <name type="scientific">marine sediment metagenome</name>
    <dbReference type="NCBI Taxonomy" id="412755"/>
    <lineage>
        <taxon>unclassified sequences</taxon>
        <taxon>metagenomes</taxon>
        <taxon>ecological metagenomes</taxon>
    </lineage>
</organism>
<sequence length="275" mass="31017">CLKLVAQNAPMDWYEVLETGGHEVVQSLQNKRLLIRRGDKLNLYCDIFKDYVLSGVIPSIPFTYIPQSPSLDALLRVSLELDDAEGKSIKELAVGSRLQESTVRNIIHDLERFGIIRISGADITIDSHLNNYDAGSILSNIRLVFKRHALTEILKKNNSVRPANIDQLINYLKSINPAAQYHIRTWTTYCRRMSLWLEAFGLITLHSSGIIYSDIGDIADDDLKKWSGERKRIVFLGDASPAKVVEALDLLKMGAKAQVSMKTWDTVMHAPYYIG</sequence>
<feature type="non-terminal residue" evidence="1">
    <location>
        <position position="275"/>
    </location>
</feature>
<dbReference type="AlphaFoldDB" id="X1H8T4"/>
<protein>
    <submittedName>
        <fullName evidence="1">Uncharacterized protein</fullName>
    </submittedName>
</protein>
<dbReference type="Gene3D" id="1.10.10.10">
    <property type="entry name" value="Winged helix-like DNA-binding domain superfamily/Winged helix DNA-binding domain"/>
    <property type="match status" value="1"/>
</dbReference>
<proteinExistence type="predicted"/>
<comment type="caution">
    <text evidence="1">The sequence shown here is derived from an EMBL/GenBank/DDBJ whole genome shotgun (WGS) entry which is preliminary data.</text>
</comment>
<accession>X1H8T4</accession>
<dbReference type="InterPro" id="IPR036388">
    <property type="entry name" value="WH-like_DNA-bd_sf"/>
</dbReference>
<dbReference type="EMBL" id="BARU01024525">
    <property type="protein sequence ID" value="GAH50264.1"/>
    <property type="molecule type" value="Genomic_DNA"/>
</dbReference>